<reference evidence="1" key="1">
    <citation type="submission" date="2021-02" db="EMBL/GenBank/DDBJ databases">
        <title>FDA dAtabase for Regulatory Grade micrObial Sequences (FDA-ARGOS): Supporting development and validation of Infectious Disease Dx tests.</title>
        <authorList>
            <person name="Sproer C."/>
            <person name="Gronow S."/>
            <person name="Severitt S."/>
            <person name="Schroder I."/>
            <person name="Tallon L."/>
            <person name="Sadzewicz L."/>
            <person name="Zhao X."/>
            <person name="Boylan J."/>
            <person name="Ott S."/>
            <person name="Bowen H."/>
            <person name="Vavikolanu K."/>
            <person name="Mehta A."/>
            <person name="Aluvathingal J."/>
            <person name="Nadendla S."/>
            <person name="Lowell S."/>
            <person name="Myers T."/>
            <person name="Yan Y."/>
            <person name="Sichtig H."/>
        </authorList>
    </citation>
    <scope>NUCLEOTIDE SEQUENCE</scope>
    <source>
        <strain evidence="1">FDAARGOS_1191</strain>
    </source>
</reference>
<evidence type="ECO:0000313" key="1">
    <source>
        <dbReference type="EMBL" id="QRP70048.1"/>
    </source>
</evidence>
<organism evidence="1 2">
    <name type="scientific">Corynebacterium glucuronolyticum</name>
    <dbReference type="NCBI Taxonomy" id="39791"/>
    <lineage>
        <taxon>Bacteria</taxon>
        <taxon>Bacillati</taxon>
        <taxon>Actinomycetota</taxon>
        <taxon>Actinomycetes</taxon>
        <taxon>Mycobacteriales</taxon>
        <taxon>Corynebacteriaceae</taxon>
        <taxon>Corynebacterium</taxon>
    </lineage>
</organism>
<dbReference type="EMBL" id="CP069534">
    <property type="protein sequence ID" value="QRP70048.1"/>
    <property type="molecule type" value="Genomic_DNA"/>
</dbReference>
<accession>A0AAX1L6F2</accession>
<protein>
    <submittedName>
        <fullName evidence="1">Uncharacterized protein</fullName>
    </submittedName>
</protein>
<evidence type="ECO:0000313" key="2">
    <source>
        <dbReference type="Proteomes" id="UP000617681"/>
    </source>
</evidence>
<dbReference type="RefSeq" id="WP_155806311.1">
    <property type="nucleotide sequence ID" value="NZ_CP069534.1"/>
</dbReference>
<proteinExistence type="predicted"/>
<dbReference type="AlphaFoldDB" id="A0AAX1L6F2"/>
<sequence length="53" mass="6298">MKMLLAFKSNSIFRREVGILFETQLSNETAIENLADFIREGQNLLFENRWLHI</sequence>
<name>A0AAX1L6F2_9CORY</name>
<dbReference type="Proteomes" id="UP000617681">
    <property type="component" value="Chromosome"/>
</dbReference>
<gene>
    <name evidence="1" type="ORF">I6J21_09695</name>
</gene>